<dbReference type="EMBL" id="JBANQN010000005">
    <property type="protein sequence ID" value="KAK6789532.1"/>
    <property type="molecule type" value="Genomic_DNA"/>
</dbReference>
<evidence type="ECO:0000313" key="2">
    <source>
        <dbReference type="Proteomes" id="UP001371456"/>
    </source>
</evidence>
<organism evidence="1 2">
    <name type="scientific">Solanum bulbocastanum</name>
    <name type="common">Wild potato</name>
    <dbReference type="NCBI Taxonomy" id="147425"/>
    <lineage>
        <taxon>Eukaryota</taxon>
        <taxon>Viridiplantae</taxon>
        <taxon>Streptophyta</taxon>
        <taxon>Embryophyta</taxon>
        <taxon>Tracheophyta</taxon>
        <taxon>Spermatophyta</taxon>
        <taxon>Magnoliopsida</taxon>
        <taxon>eudicotyledons</taxon>
        <taxon>Gunneridae</taxon>
        <taxon>Pentapetalae</taxon>
        <taxon>asterids</taxon>
        <taxon>lamiids</taxon>
        <taxon>Solanales</taxon>
        <taxon>Solanaceae</taxon>
        <taxon>Solanoideae</taxon>
        <taxon>Solaneae</taxon>
        <taxon>Solanum</taxon>
    </lineage>
</organism>
<accession>A0AAN8TQP0</accession>
<comment type="caution">
    <text evidence="1">The sequence shown here is derived from an EMBL/GenBank/DDBJ whole genome shotgun (WGS) entry which is preliminary data.</text>
</comment>
<protein>
    <submittedName>
        <fullName evidence="1">Uncharacterized protein</fullName>
    </submittedName>
</protein>
<dbReference type="Proteomes" id="UP001371456">
    <property type="component" value="Unassembled WGS sequence"/>
</dbReference>
<sequence length="26" mass="2931">MKDFVSEVGPEVPFLEGLAQKIWIVV</sequence>
<proteinExistence type="predicted"/>
<name>A0AAN8TQP0_SOLBU</name>
<dbReference type="AlphaFoldDB" id="A0AAN8TQP0"/>
<reference evidence="1 2" key="1">
    <citation type="submission" date="2024-02" db="EMBL/GenBank/DDBJ databases">
        <title>de novo genome assembly of Solanum bulbocastanum strain 11H21.</title>
        <authorList>
            <person name="Hosaka A.J."/>
        </authorList>
    </citation>
    <scope>NUCLEOTIDE SEQUENCE [LARGE SCALE GENOMIC DNA]</scope>
    <source>
        <tissue evidence="1">Young leaves</tissue>
    </source>
</reference>
<keyword evidence="2" id="KW-1185">Reference proteome</keyword>
<evidence type="ECO:0000313" key="1">
    <source>
        <dbReference type="EMBL" id="KAK6789532.1"/>
    </source>
</evidence>
<gene>
    <name evidence="1" type="ORF">RDI58_013332</name>
</gene>